<feature type="domain" description="KaiB" evidence="1">
    <location>
        <begin position="20"/>
        <end position="101"/>
    </location>
</feature>
<proteinExistence type="predicted"/>
<dbReference type="EMBL" id="FOMX01000046">
    <property type="protein sequence ID" value="SFF32309.1"/>
    <property type="molecule type" value="Genomic_DNA"/>
</dbReference>
<dbReference type="STRING" id="54.SAMN02745121_08153"/>
<evidence type="ECO:0000313" key="2">
    <source>
        <dbReference type="EMBL" id="SFF32309.1"/>
    </source>
</evidence>
<dbReference type="AlphaFoldDB" id="A0A1I2HR28"/>
<reference evidence="3" key="1">
    <citation type="submission" date="2016-10" db="EMBL/GenBank/DDBJ databases">
        <authorList>
            <person name="Varghese N."/>
            <person name="Submissions S."/>
        </authorList>
    </citation>
    <scope>NUCLEOTIDE SEQUENCE [LARGE SCALE GENOMIC DNA]</scope>
    <source>
        <strain evidence="3">ATCC 25963</strain>
    </source>
</reference>
<evidence type="ECO:0000313" key="3">
    <source>
        <dbReference type="Proteomes" id="UP000199400"/>
    </source>
</evidence>
<dbReference type="SMART" id="SM01248">
    <property type="entry name" value="KaiB"/>
    <property type="match status" value="1"/>
</dbReference>
<dbReference type="InterPro" id="IPR036249">
    <property type="entry name" value="Thioredoxin-like_sf"/>
</dbReference>
<dbReference type="Gene3D" id="3.40.30.10">
    <property type="entry name" value="Glutaredoxin"/>
    <property type="match status" value="1"/>
</dbReference>
<gene>
    <name evidence="2" type="ORF">SAMN02745121_08153</name>
</gene>
<evidence type="ECO:0000259" key="1">
    <source>
        <dbReference type="SMART" id="SM01248"/>
    </source>
</evidence>
<keyword evidence="3" id="KW-1185">Reference proteome</keyword>
<dbReference type="CDD" id="cd02978">
    <property type="entry name" value="KaiB_like"/>
    <property type="match status" value="1"/>
</dbReference>
<dbReference type="SUPFAM" id="SSF52833">
    <property type="entry name" value="Thioredoxin-like"/>
    <property type="match status" value="1"/>
</dbReference>
<dbReference type="Proteomes" id="UP000199400">
    <property type="component" value="Unassembled WGS sequence"/>
</dbReference>
<dbReference type="InterPro" id="IPR011649">
    <property type="entry name" value="KaiB_domain"/>
</dbReference>
<sequence length="107" mass="12053">MNSEHENTAGSDDPEVWELRLYVAGQTPKSMQALQNLRRICEEHLAGRYRIEVIDLHKHPKLAKQDEIVAIPTLVRKLPDPIRRVIGDLSNVEKALIGLQLVPASTP</sequence>
<dbReference type="Pfam" id="PF07689">
    <property type="entry name" value="KaiB"/>
    <property type="match status" value="1"/>
</dbReference>
<name>A0A1I2HR28_9BACT</name>
<accession>A0A1I2HR28</accession>
<dbReference type="GO" id="GO:0048511">
    <property type="term" value="P:rhythmic process"/>
    <property type="evidence" value="ECO:0007669"/>
    <property type="project" value="InterPro"/>
</dbReference>
<dbReference type="PANTHER" id="PTHR41709">
    <property type="entry name" value="KAIB-LIKE PROTEIN 1"/>
    <property type="match status" value="1"/>
</dbReference>
<dbReference type="InterPro" id="IPR039022">
    <property type="entry name" value="KaiB-like"/>
</dbReference>
<protein>
    <submittedName>
        <fullName evidence="2">Circadian clock protein KaiB</fullName>
    </submittedName>
</protein>
<dbReference type="RefSeq" id="WP_096327624.1">
    <property type="nucleotide sequence ID" value="NZ_FOMX01000046.1"/>
</dbReference>
<dbReference type="PANTHER" id="PTHR41709:SF2">
    <property type="entry name" value="CIRCADIAN CLOCK PROTEIN KAIB2"/>
    <property type="match status" value="1"/>
</dbReference>
<organism evidence="2 3">
    <name type="scientific">Nannocystis exedens</name>
    <dbReference type="NCBI Taxonomy" id="54"/>
    <lineage>
        <taxon>Bacteria</taxon>
        <taxon>Pseudomonadati</taxon>
        <taxon>Myxococcota</taxon>
        <taxon>Polyangia</taxon>
        <taxon>Nannocystales</taxon>
        <taxon>Nannocystaceae</taxon>
        <taxon>Nannocystis</taxon>
    </lineage>
</organism>
<dbReference type="OrthoDB" id="5458519at2"/>